<name>A0A7W5ASH4_9ACTN</name>
<accession>A0A7W5ASH4</accession>
<dbReference type="RefSeq" id="WP_221246386.1">
    <property type="nucleotide sequence ID" value="NZ_BMPW01000038.1"/>
</dbReference>
<protein>
    <recommendedName>
        <fullName evidence="3">Transposase DDE domain group 1</fullName>
    </recommendedName>
</protein>
<gene>
    <name evidence="1" type="ORF">FHR83_009136</name>
</gene>
<proteinExistence type="predicted"/>
<dbReference type="EMBL" id="JACHXF010000037">
    <property type="protein sequence ID" value="MBB3101407.1"/>
    <property type="molecule type" value="Genomic_DNA"/>
</dbReference>
<dbReference type="AlphaFoldDB" id="A0A7W5ASH4"/>
<sequence>MRAAARITRRTRLAIAASWPWADVLTSAFSNLAAPPRPTG</sequence>
<keyword evidence="2" id="KW-1185">Reference proteome</keyword>
<comment type="caution">
    <text evidence="1">The sequence shown here is derived from an EMBL/GenBank/DDBJ whole genome shotgun (WGS) entry which is preliminary data.</text>
</comment>
<evidence type="ECO:0000313" key="2">
    <source>
        <dbReference type="Proteomes" id="UP000590749"/>
    </source>
</evidence>
<evidence type="ECO:0000313" key="1">
    <source>
        <dbReference type="EMBL" id="MBB3101407.1"/>
    </source>
</evidence>
<evidence type="ECO:0008006" key="3">
    <source>
        <dbReference type="Google" id="ProtNLM"/>
    </source>
</evidence>
<reference evidence="1 2" key="1">
    <citation type="submission" date="2020-08" db="EMBL/GenBank/DDBJ databases">
        <title>Genomic Encyclopedia of Type Strains, Phase III (KMG-III): the genomes of soil and plant-associated and newly described type strains.</title>
        <authorList>
            <person name="Whitman W."/>
        </authorList>
    </citation>
    <scope>NUCLEOTIDE SEQUENCE [LARGE SCALE GENOMIC DNA]</scope>
    <source>
        <strain evidence="1 2">CECT 3287</strain>
    </source>
</reference>
<organism evidence="1 2">
    <name type="scientific">Actinoplanes campanulatus</name>
    <dbReference type="NCBI Taxonomy" id="113559"/>
    <lineage>
        <taxon>Bacteria</taxon>
        <taxon>Bacillati</taxon>
        <taxon>Actinomycetota</taxon>
        <taxon>Actinomycetes</taxon>
        <taxon>Micromonosporales</taxon>
        <taxon>Micromonosporaceae</taxon>
        <taxon>Actinoplanes</taxon>
    </lineage>
</organism>
<dbReference type="Proteomes" id="UP000590749">
    <property type="component" value="Unassembled WGS sequence"/>
</dbReference>